<dbReference type="PROSITE" id="PS51379">
    <property type="entry name" value="4FE4S_FER_2"/>
    <property type="match status" value="2"/>
</dbReference>
<dbReference type="GO" id="GO:0016491">
    <property type="term" value="F:oxidoreductase activity"/>
    <property type="evidence" value="ECO:0007669"/>
    <property type="project" value="UniProtKB-KW"/>
</dbReference>
<dbReference type="InterPro" id="IPR009051">
    <property type="entry name" value="Helical_ferredxn"/>
</dbReference>
<sequence>MGKSTSNKSKGDEARLRLRNMLMVALGQKKMFKRLIPATLHLAVYLGFLLINIEVLEIVLDGMLGTHRLFLSWMGEVYGMMINFFEFLAVLVIVACLVFIVRRHVLKVARFQSSEMRRWPKVDALLILLFEIALMIAILVMNGADQALQARGVLGYHHTGILFFSHLLVPIFQGLDTSMLIVIERVAWWLHIVGILSFGYYITYSKHLHLALAFPATFWARLMSQGKMINMDEVTTEVQSMLGLETSNEVAGEVPRLGAKDVEDLTRKNLLDAYSCSECGRCTSVCPANMTGKKLSPRKILMDTRDRMEEKGKEIKQGIVSKKALLGDFITAEEINACTTCNACTEACPINLNPLEIILGLRRYAAMEESSSPAQWNQMYSNIETSFSPWKFPAQDRFKWKDDLK</sequence>
<evidence type="ECO:0000256" key="4">
    <source>
        <dbReference type="ARBA" id="ARBA00023004"/>
    </source>
</evidence>
<dbReference type="Gene3D" id="1.10.1060.10">
    <property type="entry name" value="Alpha-helical ferredoxin"/>
    <property type="match status" value="1"/>
</dbReference>
<evidence type="ECO:0000313" key="8">
    <source>
        <dbReference type="EMBL" id="MDR6237941.1"/>
    </source>
</evidence>
<dbReference type="GO" id="GO:0046872">
    <property type="term" value="F:metal ion binding"/>
    <property type="evidence" value="ECO:0007669"/>
    <property type="project" value="UniProtKB-KW"/>
</dbReference>
<gene>
    <name evidence="8" type="ORF">HNQ88_000917</name>
</gene>
<dbReference type="AlphaFoldDB" id="A0AAE4BQU0"/>
<feature type="transmembrane region" description="Helical" evidence="6">
    <location>
        <begin position="38"/>
        <end position="60"/>
    </location>
</feature>
<keyword evidence="6" id="KW-1133">Transmembrane helix</keyword>
<keyword evidence="2" id="KW-0479">Metal-binding</keyword>
<feature type="transmembrane region" description="Helical" evidence="6">
    <location>
        <begin position="80"/>
        <end position="101"/>
    </location>
</feature>
<dbReference type="RefSeq" id="WP_309937410.1">
    <property type="nucleotide sequence ID" value="NZ_AP025305.1"/>
</dbReference>
<proteinExistence type="predicted"/>
<dbReference type="InterPro" id="IPR051460">
    <property type="entry name" value="HdrC_iron-sulfur_subunit"/>
</dbReference>
<dbReference type="PROSITE" id="PS00198">
    <property type="entry name" value="4FE4S_FER_1"/>
    <property type="match status" value="2"/>
</dbReference>
<reference evidence="8" key="1">
    <citation type="submission" date="2023-07" db="EMBL/GenBank/DDBJ databases">
        <title>Genomic Encyclopedia of Type Strains, Phase IV (KMG-IV): sequencing the most valuable type-strain genomes for metagenomic binning, comparative biology and taxonomic classification.</title>
        <authorList>
            <person name="Goeker M."/>
        </authorList>
    </citation>
    <scope>NUCLEOTIDE SEQUENCE</scope>
    <source>
        <strain evidence="8">DSM 26174</strain>
    </source>
</reference>
<protein>
    <submittedName>
        <fullName evidence="8">Heterodisulfide reductase subunit C</fullName>
    </submittedName>
</protein>
<keyword evidence="6" id="KW-0472">Membrane</keyword>
<evidence type="ECO:0000256" key="3">
    <source>
        <dbReference type="ARBA" id="ARBA00023002"/>
    </source>
</evidence>
<dbReference type="InterPro" id="IPR017900">
    <property type="entry name" value="4Fe4S_Fe_S_CS"/>
</dbReference>
<keyword evidence="6" id="KW-0812">Transmembrane</keyword>
<dbReference type="SUPFAM" id="SSF46548">
    <property type="entry name" value="alpha-helical ferredoxin"/>
    <property type="match status" value="1"/>
</dbReference>
<comment type="caution">
    <text evidence="8">The sequence shown here is derived from an EMBL/GenBank/DDBJ whole genome shotgun (WGS) entry which is preliminary data.</text>
</comment>
<feature type="domain" description="4Fe-4S ferredoxin-type" evidence="7">
    <location>
        <begin position="328"/>
        <end position="358"/>
    </location>
</feature>
<accession>A0AAE4BQU0</accession>
<keyword evidence="1" id="KW-0004">4Fe-4S</keyword>
<evidence type="ECO:0000256" key="1">
    <source>
        <dbReference type="ARBA" id="ARBA00022485"/>
    </source>
</evidence>
<dbReference type="EMBL" id="JAVDQD010000001">
    <property type="protein sequence ID" value="MDR6237941.1"/>
    <property type="molecule type" value="Genomic_DNA"/>
</dbReference>
<keyword evidence="3" id="KW-0560">Oxidoreductase</keyword>
<feature type="transmembrane region" description="Helical" evidence="6">
    <location>
        <begin position="122"/>
        <end position="141"/>
    </location>
</feature>
<dbReference type="PANTHER" id="PTHR43255">
    <property type="entry name" value="IRON-SULFUR-BINDING OXIDOREDUCTASE FADF-RELATED-RELATED"/>
    <property type="match status" value="1"/>
</dbReference>
<feature type="domain" description="4Fe-4S ferredoxin-type" evidence="7">
    <location>
        <begin position="267"/>
        <end position="298"/>
    </location>
</feature>
<evidence type="ECO:0000256" key="6">
    <source>
        <dbReference type="SAM" id="Phobius"/>
    </source>
</evidence>
<keyword evidence="5" id="KW-0411">Iron-sulfur</keyword>
<feature type="transmembrane region" description="Helical" evidence="6">
    <location>
        <begin position="186"/>
        <end position="202"/>
    </location>
</feature>
<dbReference type="PANTHER" id="PTHR43255:SF1">
    <property type="entry name" value="IRON-SULFUR-BINDING OXIDOREDUCTASE FADF-RELATED"/>
    <property type="match status" value="1"/>
</dbReference>
<evidence type="ECO:0000256" key="2">
    <source>
        <dbReference type="ARBA" id="ARBA00022723"/>
    </source>
</evidence>
<feature type="transmembrane region" description="Helical" evidence="6">
    <location>
        <begin position="153"/>
        <end position="174"/>
    </location>
</feature>
<dbReference type="GO" id="GO:0051539">
    <property type="term" value="F:4 iron, 4 sulfur cluster binding"/>
    <property type="evidence" value="ECO:0007669"/>
    <property type="project" value="UniProtKB-KW"/>
</dbReference>
<evidence type="ECO:0000256" key="5">
    <source>
        <dbReference type="ARBA" id="ARBA00023014"/>
    </source>
</evidence>
<name>A0AAE4BQU0_9BACT</name>
<evidence type="ECO:0000259" key="7">
    <source>
        <dbReference type="PROSITE" id="PS51379"/>
    </source>
</evidence>
<dbReference type="InterPro" id="IPR017896">
    <property type="entry name" value="4Fe4S_Fe-S-bd"/>
</dbReference>
<keyword evidence="4" id="KW-0408">Iron</keyword>
<dbReference type="Pfam" id="PF13187">
    <property type="entry name" value="Fer4_9"/>
    <property type="match status" value="1"/>
</dbReference>
<keyword evidence="9" id="KW-1185">Reference proteome</keyword>
<dbReference type="GO" id="GO:0005886">
    <property type="term" value="C:plasma membrane"/>
    <property type="evidence" value="ECO:0007669"/>
    <property type="project" value="TreeGrafter"/>
</dbReference>
<evidence type="ECO:0000313" key="9">
    <source>
        <dbReference type="Proteomes" id="UP001185092"/>
    </source>
</evidence>
<dbReference type="Proteomes" id="UP001185092">
    <property type="component" value="Unassembled WGS sequence"/>
</dbReference>
<organism evidence="8 9">
    <name type="scientific">Aureibacter tunicatorum</name>
    <dbReference type="NCBI Taxonomy" id="866807"/>
    <lineage>
        <taxon>Bacteria</taxon>
        <taxon>Pseudomonadati</taxon>
        <taxon>Bacteroidota</taxon>
        <taxon>Cytophagia</taxon>
        <taxon>Cytophagales</taxon>
        <taxon>Persicobacteraceae</taxon>
        <taxon>Aureibacter</taxon>
    </lineage>
</organism>